<dbReference type="EMBL" id="ADOU02000004">
    <property type="protein sequence ID" value="KGJ69981.1"/>
    <property type="molecule type" value="Genomic_DNA"/>
</dbReference>
<sequence>MEDASAKQNHTIFARRGCGKTLLLHASAAALGNDVRAIYLNCEDFKRHSFPNVLIVILHTLFSDLEANLTGWFGRKAQTRRLLAEITKKLKAMQHQPDEVEEAVKQTSGAEQGSGASLEAAVHAAKVGVNASRKEKSEVERAFKHHREKLRDLDHWLPELKKNLRTFFELSTNVRTILLQIDDLYHLKRADQAFVVDYIHRLCKDLPIFFKIATMRHASTLFADREGQPIGAQERHDFQPVNIDYTFSDFNRTSSLNWQILREYGRQADLARSIHESTVVLDV</sequence>
<evidence type="ECO:0008006" key="3">
    <source>
        <dbReference type="Google" id="ProtNLM"/>
    </source>
</evidence>
<organism evidence="1 2">
    <name type="scientific">Bradyrhizobium diazoefficiens SEMIA 5080</name>
    <dbReference type="NCBI Taxonomy" id="754504"/>
    <lineage>
        <taxon>Bacteria</taxon>
        <taxon>Pseudomonadati</taxon>
        <taxon>Pseudomonadota</taxon>
        <taxon>Alphaproteobacteria</taxon>
        <taxon>Hyphomicrobiales</taxon>
        <taxon>Nitrobacteraceae</taxon>
        <taxon>Bradyrhizobium</taxon>
    </lineage>
</organism>
<dbReference type="SUPFAM" id="SSF52540">
    <property type="entry name" value="P-loop containing nucleoside triphosphate hydrolases"/>
    <property type="match status" value="1"/>
</dbReference>
<accession>A0A837CM67</accession>
<evidence type="ECO:0000313" key="1">
    <source>
        <dbReference type="EMBL" id="KGJ69981.1"/>
    </source>
</evidence>
<dbReference type="AlphaFoldDB" id="A0A837CM67"/>
<comment type="caution">
    <text evidence="1">The sequence shown here is derived from an EMBL/GenBank/DDBJ whole genome shotgun (WGS) entry which is preliminary data.</text>
</comment>
<gene>
    <name evidence="1" type="ORF">BJA5080_08396</name>
</gene>
<dbReference type="InterPro" id="IPR027417">
    <property type="entry name" value="P-loop_NTPase"/>
</dbReference>
<protein>
    <recommendedName>
        <fullName evidence="3">Orc1-like AAA ATPase domain-containing protein</fullName>
    </recommendedName>
</protein>
<dbReference type="Gene3D" id="3.40.50.300">
    <property type="entry name" value="P-loop containing nucleotide triphosphate hydrolases"/>
    <property type="match status" value="1"/>
</dbReference>
<reference evidence="1 2" key="1">
    <citation type="journal article" date="2014" name="BMC Genomics">
        <title>Comparative genomics of Bradyrhizobium japonicum CPAC 15 and Bradyrhizobium diazoefficiens CPAC 7: elite model strains for understanding symbiotic performance with soybean.</title>
        <authorList>
            <person name="Siqueira A.F."/>
            <person name="Ormeno-Orrillo E."/>
            <person name="Souza R.C."/>
            <person name="Rodrigues E.P."/>
            <person name="Almeida L.G."/>
            <person name="Barcellos F.G."/>
            <person name="Batista J.S."/>
            <person name="Nakatami A.S."/>
            <person name="Martinez-Romero E."/>
            <person name="Vasconcelos A.T."/>
            <person name="Hungria M."/>
        </authorList>
    </citation>
    <scope>NUCLEOTIDE SEQUENCE [LARGE SCALE GENOMIC DNA]</scope>
    <source>
        <strain evidence="1 2">SEMIA 5080</strain>
    </source>
</reference>
<name>A0A837CM67_9BRAD</name>
<proteinExistence type="predicted"/>
<dbReference type="Proteomes" id="UP000024900">
    <property type="component" value="Unassembled WGS sequence"/>
</dbReference>
<evidence type="ECO:0000313" key="2">
    <source>
        <dbReference type="Proteomes" id="UP000024900"/>
    </source>
</evidence>